<name>A0AA95MMR8_9BACI</name>
<proteinExistence type="predicted"/>
<keyword evidence="2" id="KW-0472">Membrane</keyword>
<keyword evidence="2" id="KW-1133">Transmembrane helix</keyword>
<dbReference type="Gene3D" id="3.90.550.20">
    <property type="match status" value="1"/>
</dbReference>
<protein>
    <submittedName>
        <fullName evidence="3">Glycosyltransferase</fullName>
    </submittedName>
</protein>
<keyword evidence="2" id="KW-0812">Transmembrane</keyword>
<gene>
    <name evidence="3" type="ORF">QNH39_26450</name>
</gene>
<dbReference type="AlphaFoldDB" id="A0AA95MMR8"/>
<dbReference type="GO" id="GO:0000030">
    <property type="term" value="F:mannosyltransferase activity"/>
    <property type="evidence" value="ECO:0007669"/>
    <property type="project" value="TreeGrafter"/>
</dbReference>
<dbReference type="PANTHER" id="PTHR32385">
    <property type="entry name" value="MANNOSYL PHOSPHORYLINOSITOL CERAMIDE SYNTHASE"/>
    <property type="match status" value="1"/>
</dbReference>
<dbReference type="SUPFAM" id="SSF53448">
    <property type="entry name" value="Nucleotide-diphospho-sugar transferases"/>
    <property type="match status" value="1"/>
</dbReference>
<feature type="transmembrane region" description="Helical" evidence="2">
    <location>
        <begin position="220"/>
        <end position="240"/>
    </location>
</feature>
<dbReference type="KEGG" id="nnv:QNH39_26450"/>
<dbReference type="GO" id="GO:0051999">
    <property type="term" value="P:mannosyl-inositol phosphorylceramide biosynthetic process"/>
    <property type="evidence" value="ECO:0007669"/>
    <property type="project" value="TreeGrafter"/>
</dbReference>
<dbReference type="RefSeq" id="WP_066093594.1">
    <property type="nucleotide sequence ID" value="NZ_CP126114.1"/>
</dbReference>
<organism evidence="3 4">
    <name type="scientific">Neobacillus novalis</name>
    <dbReference type="NCBI Taxonomy" id="220687"/>
    <lineage>
        <taxon>Bacteria</taxon>
        <taxon>Bacillati</taxon>
        <taxon>Bacillota</taxon>
        <taxon>Bacilli</taxon>
        <taxon>Bacillales</taxon>
        <taxon>Bacillaceae</taxon>
        <taxon>Neobacillus</taxon>
    </lineage>
</organism>
<reference evidence="3" key="1">
    <citation type="submission" date="2023-05" db="EMBL/GenBank/DDBJ databases">
        <title>Comparative genomics of Bacillaceae isolates and their secondary metabolite potential.</title>
        <authorList>
            <person name="Song L."/>
            <person name="Nielsen L.J."/>
            <person name="Mohite O."/>
            <person name="Xu X."/>
            <person name="Weber T."/>
            <person name="Kovacs A.T."/>
        </authorList>
    </citation>
    <scope>NUCLEOTIDE SEQUENCE</scope>
    <source>
        <strain evidence="3">XLM17</strain>
    </source>
</reference>
<dbReference type="InterPro" id="IPR051706">
    <property type="entry name" value="Glycosyltransferase_domain"/>
</dbReference>
<dbReference type="InterPro" id="IPR007577">
    <property type="entry name" value="GlycoTrfase_DXD_sugar-bd_CS"/>
</dbReference>
<evidence type="ECO:0000313" key="4">
    <source>
        <dbReference type="Proteomes" id="UP001178288"/>
    </source>
</evidence>
<evidence type="ECO:0000256" key="1">
    <source>
        <dbReference type="ARBA" id="ARBA00022679"/>
    </source>
</evidence>
<keyword evidence="4" id="KW-1185">Reference proteome</keyword>
<dbReference type="GO" id="GO:0016020">
    <property type="term" value="C:membrane"/>
    <property type="evidence" value="ECO:0007669"/>
    <property type="project" value="GOC"/>
</dbReference>
<accession>A0AA95MMR8</accession>
<evidence type="ECO:0000256" key="2">
    <source>
        <dbReference type="SAM" id="Phobius"/>
    </source>
</evidence>
<keyword evidence="1" id="KW-0808">Transferase</keyword>
<sequence length="258" mass="30396">MGIEKKIHYCWFGGNQLPELVLKCIDSWKRVLPDYEIIEWNEGNFDINLCTYTREAYETKKYAFVSDYVRLHALYNYGGIYLDTDVEVIKSFNNFLEHEGFSGFENKTHITTGILAAQKGSNLIREFLDHYNNKKFILEDGSYDLTTNVDIFTKICTKHGFVPNNQYQVIQGFALYPQTYFSPLSDKSKKQDFSENTHAIHHFAGTWLTEKQRRRKNSNFWKVIIILLKLVKKVMVLFIGEQGFNNFKLKIKRRKIIK</sequence>
<dbReference type="Pfam" id="PF04488">
    <property type="entry name" value="Gly_transf_sug"/>
    <property type="match status" value="1"/>
</dbReference>
<dbReference type="EMBL" id="CP126114">
    <property type="protein sequence ID" value="WHY86072.1"/>
    <property type="molecule type" value="Genomic_DNA"/>
</dbReference>
<dbReference type="InterPro" id="IPR029044">
    <property type="entry name" value="Nucleotide-diphossugar_trans"/>
</dbReference>
<dbReference type="PANTHER" id="PTHR32385:SF15">
    <property type="entry name" value="INOSITOL PHOSPHOCERAMIDE MANNOSYLTRANSFERASE 1"/>
    <property type="match status" value="1"/>
</dbReference>
<dbReference type="Proteomes" id="UP001178288">
    <property type="component" value="Chromosome"/>
</dbReference>
<evidence type="ECO:0000313" key="3">
    <source>
        <dbReference type="EMBL" id="WHY86072.1"/>
    </source>
</evidence>